<dbReference type="Pfam" id="PF21686">
    <property type="entry name" value="LigD_Prim-Pol"/>
    <property type="match status" value="1"/>
</dbReference>
<organism evidence="3 4">
    <name type="scientific">Ornithinimicrobium kibberense</name>
    <dbReference type="NCBI Taxonomy" id="282060"/>
    <lineage>
        <taxon>Bacteria</taxon>
        <taxon>Bacillati</taxon>
        <taxon>Actinomycetota</taxon>
        <taxon>Actinomycetes</taxon>
        <taxon>Micrococcales</taxon>
        <taxon>Ornithinimicrobiaceae</taxon>
        <taxon>Ornithinimicrobium</taxon>
    </lineage>
</organism>
<accession>A0ABV5V4T3</accession>
<feature type="domain" description="DNA ligase D polymerase" evidence="2">
    <location>
        <begin position="39"/>
        <end position="291"/>
    </location>
</feature>
<dbReference type="EMBL" id="JBHMAX010000022">
    <property type="protein sequence ID" value="MFB9732806.1"/>
    <property type="molecule type" value="Genomic_DNA"/>
</dbReference>
<name>A0ABV5V4T3_9MICO</name>
<evidence type="ECO:0000256" key="1">
    <source>
        <dbReference type="SAM" id="MobiDB-lite"/>
    </source>
</evidence>
<reference evidence="3 4" key="1">
    <citation type="submission" date="2024-09" db="EMBL/GenBank/DDBJ databases">
        <authorList>
            <person name="Sun Q."/>
            <person name="Mori K."/>
        </authorList>
    </citation>
    <scope>NUCLEOTIDE SEQUENCE [LARGE SCALE GENOMIC DNA]</scope>
    <source>
        <strain evidence="3 4">JCM 12763</strain>
    </source>
</reference>
<sequence length="363" mass="40130">MPEALTLTAPGPDGTDRQVRLSSPDKVVWPATDRGAAITKADLAAYLQAVAEPMLRGLADRPVTLQRVRGGIEGEEFYSKNPPKGVPEWARTTMVTYPSGRSHPQLVVDDPATLLWTAQMGTVTWHPWPVRTGDNDHPDEVRVDLDPQPGRDYRDVVEAAHGLRTVMAEVGLDPYVKTTGSRGVHVFAAVRPTLEFLDVRHAVIGIARELERRLPDLVTTAWWKEERGERIFVDYNQATRDRTLAAAWSPRILPGAPVSVPVSWEQLDEVDPTTLTVHTVPGWLAEHGDPWADLHEDPADLAAAHALWEADLERGLGELSFPPDHPKMPGEPPRVQPSKKVAEHWDEHGNRVEPPSAGPDRAD</sequence>
<gene>
    <name evidence="3" type="primary">ligD</name>
    <name evidence="3" type="ORF">ACFFN0_12205</name>
</gene>
<dbReference type="InterPro" id="IPR052171">
    <property type="entry name" value="NHEJ_LigD"/>
</dbReference>
<feature type="region of interest" description="Disordered" evidence="1">
    <location>
        <begin position="1"/>
        <end position="20"/>
    </location>
</feature>
<dbReference type="Gene3D" id="3.90.920.10">
    <property type="entry name" value="DNA primase, PRIM domain"/>
    <property type="match status" value="1"/>
</dbReference>
<feature type="compositionally biased region" description="Basic and acidic residues" evidence="1">
    <location>
        <begin position="340"/>
        <end position="351"/>
    </location>
</feature>
<feature type="region of interest" description="Disordered" evidence="1">
    <location>
        <begin position="317"/>
        <end position="363"/>
    </location>
</feature>
<dbReference type="InterPro" id="IPR014145">
    <property type="entry name" value="LigD_pol_dom"/>
</dbReference>
<dbReference type="RefSeq" id="WP_141338843.1">
    <property type="nucleotide sequence ID" value="NZ_JBHMAX010000022.1"/>
</dbReference>
<dbReference type="PANTHER" id="PTHR42705:SF3">
    <property type="entry name" value="ATP-DEPENDENT DNA LIGASE"/>
    <property type="match status" value="1"/>
</dbReference>
<dbReference type="EC" id="6.5.1.1" evidence="3"/>
<keyword evidence="3" id="KW-0436">Ligase</keyword>
<comment type="caution">
    <text evidence="3">The sequence shown here is derived from an EMBL/GenBank/DDBJ whole genome shotgun (WGS) entry which is preliminary data.</text>
</comment>
<dbReference type="GO" id="GO:0003910">
    <property type="term" value="F:DNA ligase (ATP) activity"/>
    <property type="evidence" value="ECO:0007669"/>
    <property type="project" value="UniProtKB-EC"/>
</dbReference>
<dbReference type="NCBIfam" id="TIGR02778">
    <property type="entry name" value="ligD_pol"/>
    <property type="match status" value="1"/>
</dbReference>
<evidence type="ECO:0000313" key="3">
    <source>
        <dbReference type="EMBL" id="MFB9732806.1"/>
    </source>
</evidence>
<proteinExistence type="predicted"/>
<dbReference type="Proteomes" id="UP001589613">
    <property type="component" value="Unassembled WGS sequence"/>
</dbReference>
<dbReference type="PANTHER" id="PTHR42705">
    <property type="entry name" value="BIFUNCTIONAL NON-HOMOLOGOUS END JOINING PROTEIN LIGD"/>
    <property type="match status" value="1"/>
</dbReference>
<keyword evidence="4" id="KW-1185">Reference proteome</keyword>
<protein>
    <submittedName>
        <fullName evidence="3">Non-homologous end-joining DNA ligase</fullName>
        <ecNumber evidence="3">6.5.1.1</ecNumber>
    </submittedName>
</protein>
<evidence type="ECO:0000313" key="4">
    <source>
        <dbReference type="Proteomes" id="UP001589613"/>
    </source>
</evidence>
<evidence type="ECO:0000259" key="2">
    <source>
        <dbReference type="Pfam" id="PF21686"/>
    </source>
</evidence>